<dbReference type="InterPro" id="IPR014729">
    <property type="entry name" value="Rossmann-like_a/b/a_fold"/>
</dbReference>
<sequence>MEGVATTVFEELTQYFDANDWKKDPVHGRIIAVGLDSSEESTKAFYWAITNFITVADPEKIQNKLVLLTCIPENSSAGNSARLHGFLKSQLEKARLSIGHSVPLRAILLRGDPRDKICDAVEALNADVLVVGTRGYGAVKRAMLGSVSDYLSKNSHCPCLIVK</sequence>
<proteinExistence type="predicted"/>
<feature type="domain" description="UspA" evidence="1">
    <location>
        <begin position="29"/>
        <end position="163"/>
    </location>
</feature>
<evidence type="ECO:0000313" key="3">
    <source>
        <dbReference type="Proteomes" id="UP001211907"/>
    </source>
</evidence>
<accession>A0AAD5T377</accession>
<dbReference type="InterPro" id="IPR006016">
    <property type="entry name" value="UspA"/>
</dbReference>
<keyword evidence="3" id="KW-1185">Reference proteome</keyword>
<dbReference type="Gene3D" id="3.40.50.620">
    <property type="entry name" value="HUPs"/>
    <property type="match status" value="1"/>
</dbReference>
<dbReference type="Pfam" id="PF00582">
    <property type="entry name" value="Usp"/>
    <property type="match status" value="1"/>
</dbReference>
<evidence type="ECO:0000259" key="1">
    <source>
        <dbReference type="Pfam" id="PF00582"/>
    </source>
</evidence>
<dbReference type="EMBL" id="JADGJH010000631">
    <property type="protein sequence ID" value="KAJ3125080.1"/>
    <property type="molecule type" value="Genomic_DNA"/>
</dbReference>
<evidence type="ECO:0000313" key="2">
    <source>
        <dbReference type="EMBL" id="KAJ3125080.1"/>
    </source>
</evidence>
<dbReference type="Proteomes" id="UP001211907">
    <property type="component" value="Unassembled WGS sequence"/>
</dbReference>
<organism evidence="2 3">
    <name type="scientific">Physocladia obscura</name>
    <dbReference type="NCBI Taxonomy" id="109957"/>
    <lineage>
        <taxon>Eukaryota</taxon>
        <taxon>Fungi</taxon>
        <taxon>Fungi incertae sedis</taxon>
        <taxon>Chytridiomycota</taxon>
        <taxon>Chytridiomycota incertae sedis</taxon>
        <taxon>Chytridiomycetes</taxon>
        <taxon>Chytridiales</taxon>
        <taxon>Chytriomycetaceae</taxon>
        <taxon>Physocladia</taxon>
    </lineage>
</organism>
<dbReference type="CDD" id="cd23659">
    <property type="entry name" value="USP_At3g01520-like"/>
    <property type="match status" value="1"/>
</dbReference>
<dbReference type="PRINTS" id="PR01438">
    <property type="entry name" value="UNVRSLSTRESS"/>
</dbReference>
<gene>
    <name evidence="2" type="ORF">HK100_010989</name>
</gene>
<name>A0AAD5T377_9FUNG</name>
<dbReference type="PANTHER" id="PTHR31964:SF113">
    <property type="entry name" value="USPA DOMAIN-CONTAINING PROTEIN"/>
    <property type="match status" value="1"/>
</dbReference>
<dbReference type="SUPFAM" id="SSF52402">
    <property type="entry name" value="Adenine nucleotide alpha hydrolases-like"/>
    <property type="match status" value="1"/>
</dbReference>
<dbReference type="InterPro" id="IPR006015">
    <property type="entry name" value="Universal_stress_UspA"/>
</dbReference>
<dbReference type="PANTHER" id="PTHR31964">
    <property type="entry name" value="ADENINE NUCLEOTIDE ALPHA HYDROLASES-LIKE SUPERFAMILY PROTEIN"/>
    <property type="match status" value="1"/>
</dbReference>
<reference evidence="2" key="1">
    <citation type="submission" date="2020-05" db="EMBL/GenBank/DDBJ databases">
        <title>Phylogenomic resolution of chytrid fungi.</title>
        <authorList>
            <person name="Stajich J.E."/>
            <person name="Amses K."/>
            <person name="Simmons R."/>
            <person name="Seto K."/>
            <person name="Myers J."/>
            <person name="Bonds A."/>
            <person name="Quandt C.A."/>
            <person name="Barry K."/>
            <person name="Liu P."/>
            <person name="Grigoriev I."/>
            <person name="Longcore J.E."/>
            <person name="James T.Y."/>
        </authorList>
    </citation>
    <scope>NUCLEOTIDE SEQUENCE</scope>
    <source>
        <strain evidence="2">JEL0513</strain>
    </source>
</reference>
<dbReference type="AlphaFoldDB" id="A0AAD5T377"/>
<protein>
    <recommendedName>
        <fullName evidence="1">UspA domain-containing protein</fullName>
    </recommendedName>
</protein>
<comment type="caution">
    <text evidence="2">The sequence shown here is derived from an EMBL/GenBank/DDBJ whole genome shotgun (WGS) entry which is preliminary data.</text>
</comment>